<keyword evidence="3" id="KW-1185">Reference proteome</keyword>
<dbReference type="Proteomes" id="UP000189970">
    <property type="component" value="Unassembled WGS sequence"/>
</dbReference>
<name>A0A1V4DG97_9ENTE</name>
<protein>
    <submittedName>
        <fullName evidence="2">Uncharacterized protein</fullName>
    </submittedName>
</protein>
<feature type="transmembrane region" description="Helical" evidence="1">
    <location>
        <begin position="47"/>
        <end position="69"/>
    </location>
</feature>
<evidence type="ECO:0000313" key="2">
    <source>
        <dbReference type="EMBL" id="OPF87461.1"/>
    </source>
</evidence>
<organism evidence="2 3">
    <name type="scientific">Vagococcus martis</name>
    <dbReference type="NCBI Taxonomy" id="1768210"/>
    <lineage>
        <taxon>Bacteria</taxon>
        <taxon>Bacillati</taxon>
        <taxon>Bacillota</taxon>
        <taxon>Bacilli</taxon>
        <taxon>Lactobacillales</taxon>
        <taxon>Enterococcaceae</taxon>
        <taxon>Vagococcus</taxon>
    </lineage>
</organism>
<accession>A0A1V4DG97</accession>
<dbReference type="AlphaFoldDB" id="A0A1V4DG97"/>
<evidence type="ECO:0000313" key="3">
    <source>
        <dbReference type="Proteomes" id="UP000189970"/>
    </source>
</evidence>
<evidence type="ECO:0000256" key="1">
    <source>
        <dbReference type="SAM" id="Phobius"/>
    </source>
</evidence>
<dbReference type="RefSeq" id="WP_079345998.1">
    <property type="nucleotide sequence ID" value="NZ_MVAB01000001.1"/>
</dbReference>
<keyword evidence="1" id="KW-1133">Transmembrane helix</keyword>
<keyword evidence="1" id="KW-0812">Transmembrane</keyword>
<dbReference type="EMBL" id="MVAB01000001">
    <property type="protein sequence ID" value="OPF87461.1"/>
    <property type="molecule type" value="Genomic_DNA"/>
</dbReference>
<gene>
    <name evidence="2" type="ORF">BW731_04190</name>
</gene>
<proteinExistence type="predicted"/>
<keyword evidence="1" id="KW-0472">Membrane</keyword>
<sequence length="73" mass="8422">MKKYYLVSLTIGLLLLFTLQLLSYINYLLIDQGIMNGIIDKNLLLKTPLIIIPLLFIAFSIIGFVMDYLNQQK</sequence>
<comment type="caution">
    <text evidence="2">The sequence shown here is derived from an EMBL/GenBank/DDBJ whole genome shotgun (WGS) entry which is preliminary data.</text>
</comment>
<reference evidence="2 3" key="1">
    <citation type="submission" date="2017-02" db="EMBL/GenBank/DDBJ databases">
        <title>Vagococcus cremeus sp. nov., isolated from the small intestine of a marten, Martes flavigula.</title>
        <authorList>
            <person name="Tak E.J."/>
            <person name="Bae J.-W."/>
        </authorList>
    </citation>
    <scope>NUCLEOTIDE SEQUENCE [LARGE SCALE GENOMIC DNA]</scope>
    <source>
        <strain evidence="2 3">D7T301</strain>
    </source>
</reference>